<evidence type="ECO:0000259" key="1">
    <source>
        <dbReference type="Pfam" id="PF04230"/>
    </source>
</evidence>
<evidence type="ECO:0000313" key="3">
    <source>
        <dbReference type="Proteomes" id="UP001519332"/>
    </source>
</evidence>
<dbReference type="RefSeq" id="WP_209636813.1">
    <property type="nucleotide sequence ID" value="NZ_JAGINW010000001.1"/>
</dbReference>
<feature type="domain" description="Polysaccharide pyruvyl transferase" evidence="1">
    <location>
        <begin position="106"/>
        <end position="295"/>
    </location>
</feature>
<organism evidence="2 3">
    <name type="scientific">Kibdelosporangium banguiense</name>
    <dbReference type="NCBI Taxonomy" id="1365924"/>
    <lineage>
        <taxon>Bacteria</taxon>
        <taxon>Bacillati</taxon>
        <taxon>Actinomycetota</taxon>
        <taxon>Actinomycetes</taxon>
        <taxon>Pseudonocardiales</taxon>
        <taxon>Pseudonocardiaceae</taxon>
        <taxon>Kibdelosporangium</taxon>
    </lineage>
</organism>
<evidence type="ECO:0000313" key="2">
    <source>
        <dbReference type="EMBL" id="MBP2321756.1"/>
    </source>
</evidence>
<protein>
    <recommendedName>
        <fullName evidence="1">Polysaccharide pyruvyl transferase domain-containing protein</fullName>
    </recommendedName>
</protein>
<dbReference type="InterPro" id="IPR007345">
    <property type="entry name" value="Polysacch_pyruvyl_Trfase"/>
</dbReference>
<proteinExistence type="predicted"/>
<name>A0ABS4TBQ6_9PSEU</name>
<comment type="caution">
    <text evidence="2">The sequence shown here is derived from an EMBL/GenBank/DDBJ whole genome shotgun (WGS) entry which is preliminary data.</text>
</comment>
<dbReference type="Pfam" id="PF04230">
    <property type="entry name" value="PS_pyruv_trans"/>
    <property type="match status" value="1"/>
</dbReference>
<keyword evidence="3" id="KW-1185">Reference proteome</keyword>
<reference evidence="2 3" key="1">
    <citation type="submission" date="2021-03" db="EMBL/GenBank/DDBJ databases">
        <title>Sequencing the genomes of 1000 actinobacteria strains.</title>
        <authorList>
            <person name="Klenk H.-P."/>
        </authorList>
    </citation>
    <scope>NUCLEOTIDE SEQUENCE [LARGE SCALE GENOMIC DNA]</scope>
    <source>
        <strain evidence="2 3">DSM 46670</strain>
    </source>
</reference>
<gene>
    <name evidence="2" type="ORF">JOF56_002141</name>
</gene>
<dbReference type="Proteomes" id="UP001519332">
    <property type="component" value="Unassembled WGS sequence"/>
</dbReference>
<sequence length="452" mass="50144">MAAAVDGSDGTVAVWGAFDLDSFGDQLYPRITEDEIVRRLPGWTVRTYAPLGWERPCRSDGGFVAEPLGERTEKRIAQLAAAADVTLVSTGIRADVSPWFVDGLGAAWERAHPVIWNAVGVEAGSEQIRDALAARRHISVRDEVSAQRLRDCGVSNDITVVPDLGVLVHRLIRAESLRPRVDYFRLMGWYPIDRPALIVQGDQAAVPHVKEIARILRWTLAEVLIADVVILETSESGFADLLAEHLDPNHTYRLPFGLPPEDVLAAIHGSIGTVATDYHATLSSAMLGRRWALLDTTDDHAELASMLEEPTHRATSTEELAEAIRIAFPKQPDPHRYAPLRDKVDTHFDTIAQEAERSWIKNGGNSEHRWADVRRENAQLRAAYRASRLQLAAERRQLLEHIQLAANGTGLAAIPAEEIAKLRADSAELARLQQTKLIRWSSPARRIYGKLK</sequence>
<accession>A0ABS4TBQ6</accession>
<dbReference type="EMBL" id="JAGINW010000001">
    <property type="protein sequence ID" value="MBP2321756.1"/>
    <property type="molecule type" value="Genomic_DNA"/>
</dbReference>